<dbReference type="AlphaFoldDB" id="A0A4R2HVP5"/>
<dbReference type="InterPro" id="IPR027417">
    <property type="entry name" value="P-loop_NTPase"/>
</dbReference>
<comment type="caution">
    <text evidence="2">The sequence shown here is derived from an EMBL/GenBank/DDBJ whole genome shotgun (WGS) entry which is preliminary data.</text>
</comment>
<dbReference type="Gene3D" id="1.10.10.10">
    <property type="entry name" value="Winged helix-like DNA-binding domain superfamily/Winged helix DNA-binding domain"/>
    <property type="match status" value="1"/>
</dbReference>
<dbReference type="InterPro" id="IPR000792">
    <property type="entry name" value="Tscrpt_reg_LuxR_C"/>
</dbReference>
<dbReference type="CDD" id="cd06170">
    <property type="entry name" value="LuxR_C_like"/>
    <property type="match status" value="1"/>
</dbReference>
<proteinExistence type="predicted"/>
<dbReference type="InterPro" id="IPR016032">
    <property type="entry name" value="Sig_transdc_resp-reg_C-effctor"/>
</dbReference>
<dbReference type="GO" id="GO:0043531">
    <property type="term" value="F:ADP binding"/>
    <property type="evidence" value="ECO:0007669"/>
    <property type="project" value="InterPro"/>
</dbReference>
<dbReference type="Proteomes" id="UP000294508">
    <property type="component" value="Unassembled WGS sequence"/>
</dbReference>
<protein>
    <submittedName>
        <fullName evidence="2">Putative ATPase</fullName>
    </submittedName>
</protein>
<dbReference type="PANTHER" id="PTHR47691">
    <property type="entry name" value="REGULATOR-RELATED"/>
    <property type="match status" value="1"/>
</dbReference>
<keyword evidence="3" id="KW-1185">Reference proteome</keyword>
<dbReference type="PRINTS" id="PR00364">
    <property type="entry name" value="DISEASERSIST"/>
</dbReference>
<dbReference type="RefSeq" id="WP_132206874.1">
    <property type="nucleotide sequence ID" value="NZ_SLWN01000001.1"/>
</dbReference>
<dbReference type="SMART" id="SM00421">
    <property type="entry name" value="HTH_LUXR"/>
    <property type="match status" value="1"/>
</dbReference>
<dbReference type="PANTHER" id="PTHR47691:SF3">
    <property type="entry name" value="HTH-TYPE TRANSCRIPTIONAL REGULATOR RV0890C-RELATED"/>
    <property type="match status" value="1"/>
</dbReference>
<dbReference type="InterPro" id="IPR036388">
    <property type="entry name" value="WH-like_DNA-bd_sf"/>
</dbReference>
<dbReference type="Gene3D" id="3.40.50.300">
    <property type="entry name" value="P-loop containing nucleotide triphosphate hydrolases"/>
    <property type="match status" value="1"/>
</dbReference>
<dbReference type="GO" id="GO:0006355">
    <property type="term" value="P:regulation of DNA-templated transcription"/>
    <property type="evidence" value="ECO:0007669"/>
    <property type="project" value="InterPro"/>
</dbReference>
<evidence type="ECO:0000313" key="3">
    <source>
        <dbReference type="Proteomes" id="UP000294508"/>
    </source>
</evidence>
<accession>A0A4R2HVP5</accession>
<name>A0A4R2HVP5_9ACTN</name>
<dbReference type="EMBL" id="SLWN01000001">
    <property type="protein sequence ID" value="TCO35139.1"/>
    <property type="molecule type" value="Genomic_DNA"/>
</dbReference>
<dbReference type="SUPFAM" id="SSF48452">
    <property type="entry name" value="TPR-like"/>
    <property type="match status" value="1"/>
</dbReference>
<organism evidence="2 3">
    <name type="scientific">Kribbella steppae</name>
    <dbReference type="NCBI Taxonomy" id="2512223"/>
    <lineage>
        <taxon>Bacteria</taxon>
        <taxon>Bacillati</taxon>
        <taxon>Actinomycetota</taxon>
        <taxon>Actinomycetes</taxon>
        <taxon>Propionibacteriales</taxon>
        <taxon>Kribbellaceae</taxon>
        <taxon>Kribbella</taxon>
    </lineage>
</organism>
<feature type="domain" description="HTH luxR-type" evidence="1">
    <location>
        <begin position="706"/>
        <end position="771"/>
    </location>
</feature>
<dbReference type="Pfam" id="PF00196">
    <property type="entry name" value="GerE"/>
    <property type="match status" value="1"/>
</dbReference>
<dbReference type="InterPro" id="IPR011990">
    <property type="entry name" value="TPR-like_helical_dom_sf"/>
</dbReference>
<evidence type="ECO:0000259" key="1">
    <source>
        <dbReference type="PROSITE" id="PS50043"/>
    </source>
</evidence>
<gene>
    <name evidence="2" type="ORF">EV652_10117</name>
</gene>
<dbReference type="SUPFAM" id="SSF52540">
    <property type="entry name" value="P-loop containing nucleoside triphosphate hydrolases"/>
    <property type="match status" value="1"/>
</dbReference>
<dbReference type="GO" id="GO:0003677">
    <property type="term" value="F:DNA binding"/>
    <property type="evidence" value="ECO:0007669"/>
    <property type="project" value="InterPro"/>
</dbReference>
<sequence length="773" mass="85668">MAESKPVATARGRLPAELTSFVGRRRELADTRRLLSSSRLLTLTGTGGVGKTRLALRMAGEVRRTFADGVWFVELAALRDPTLLGHTLAGALELSQVSANPTADLAEYLEDKHLLLVLDNCEQVAEACAVLASKLLAAAPQLRILATSRHVLGVEGEQVLAVPPLSTPPMEALAADADQYESLVLFTDRVRAVLPEFEIDERNRAQVIEVCRQLDGVPLALELAAVWMRTLSLAQILDRLEDRFRLLATGRQAGPARQQALDAAVTWSYDLCSPAERLLWERLSVFAGGFDLEGAEEVCSGDGIARDEVLDLVAGLVNKSIITRTIVTDHSIVAWYDMLTTISQYGGMRLAEAGRTREIRVRHRDFYRMLAAQWEADSFSPRQADWYIRLRREHENLREALDFCLAEPGEGAAALEIAAPIWNFWFAGFLREGHRYLSRAIDAAPEQTPTRAMGIWAGAYLAMFLGESEQSTRLLAECAELAERYDDEQLRARIAEVEGQALIYQGDLTGAVARLERGLAGYRTVQDRLGEFDSLILLSAATFFLTDPRVEEFSRQAYELADSRGAASSKAYALWTVGIVRWRDHDQYESATHSFREAIRLWQPMNDHTGIAFCVQALSWCAGSDAPTERAARLMGASRAVWRSSGAHVDETTPYSQFDDRTEQRIRAAIGDAAFDEAFQAGAAYSFDQAVTLALGEETERDRAAKPGMAGRLTRREHQIAVLIGDGLSNREIAARLVISQRTAETHVEHILSKLAFSSRTQVARWVAEHPER</sequence>
<dbReference type="Gene3D" id="1.25.40.10">
    <property type="entry name" value="Tetratricopeptide repeat domain"/>
    <property type="match status" value="1"/>
</dbReference>
<dbReference type="PROSITE" id="PS50043">
    <property type="entry name" value="HTH_LUXR_2"/>
    <property type="match status" value="1"/>
</dbReference>
<reference evidence="2 3" key="1">
    <citation type="journal article" date="2015" name="Stand. Genomic Sci.">
        <title>Genomic Encyclopedia of Bacterial and Archaeal Type Strains, Phase III: the genomes of soil and plant-associated and newly described type strains.</title>
        <authorList>
            <person name="Whitman W.B."/>
            <person name="Woyke T."/>
            <person name="Klenk H.P."/>
            <person name="Zhou Y."/>
            <person name="Lilburn T.G."/>
            <person name="Beck B.J."/>
            <person name="De Vos P."/>
            <person name="Vandamme P."/>
            <person name="Eisen J.A."/>
            <person name="Garrity G."/>
            <person name="Hugenholtz P."/>
            <person name="Kyrpides N.C."/>
        </authorList>
    </citation>
    <scope>NUCLEOTIDE SEQUENCE [LARGE SCALE GENOMIC DNA]</scope>
    <source>
        <strain evidence="2 3">VKM Ac-2572</strain>
    </source>
</reference>
<dbReference type="PRINTS" id="PR00038">
    <property type="entry name" value="HTHLUXR"/>
</dbReference>
<evidence type="ECO:0000313" key="2">
    <source>
        <dbReference type="EMBL" id="TCO35139.1"/>
    </source>
</evidence>
<dbReference type="OrthoDB" id="3755432at2"/>
<dbReference type="SUPFAM" id="SSF46894">
    <property type="entry name" value="C-terminal effector domain of the bipartite response regulators"/>
    <property type="match status" value="1"/>
</dbReference>